<sequence length="317" mass="35403">MNHPALQQVLFSSFDAIPIPILVSESMSLVKTSAADMSPRDPLLQRHRFINKAFQLQLGYDLSDVPDIATWFTIVYPDEHYRRSIITAWYSLIECSFAQGDVVAELPALIRCKNGKSRWFIVTIQLVTDAIPDGHIITFRDIHDLKCMMEEVSRLSCTDSLTELSNRRAAEQQLNANLLQGHDFSVVLVDIDHFKQVNDRHGHPAGDRVLCAVAQTMASQLLPGELLARWGGEEFLLILPHNSLEQASQRAEMLRQQVSALTLTWQDKSLSLTISLGCASLAQGQTVENLLMEVDKALYQAKAQGRNQVVVSASQPP</sequence>
<dbReference type="AlphaFoldDB" id="A0A2H9U254"/>
<dbReference type="Proteomes" id="UP000235861">
    <property type="component" value="Unassembled WGS sequence"/>
</dbReference>
<dbReference type="InterPro" id="IPR029787">
    <property type="entry name" value="Nucleotide_cyclase"/>
</dbReference>
<dbReference type="InterPro" id="IPR000160">
    <property type="entry name" value="GGDEF_dom"/>
</dbReference>
<dbReference type="InterPro" id="IPR050469">
    <property type="entry name" value="Diguanylate_Cyclase"/>
</dbReference>
<dbReference type="OrthoDB" id="9812260at2"/>
<name>A0A2H9U254_9GAMM</name>
<dbReference type="Gene3D" id="3.30.70.270">
    <property type="match status" value="1"/>
</dbReference>
<reference evidence="5 6" key="1">
    <citation type="submission" date="2017-11" db="EMBL/GenBank/DDBJ databases">
        <title>Draft genome sequence of environmental isolate Aeromonas cavernicola sp. nov. MDC 2508.</title>
        <authorList>
            <person name="Colston S.M."/>
            <person name="Navarro A."/>
            <person name="Martinez-Murcia A.J."/>
            <person name="Graf J."/>
        </authorList>
    </citation>
    <scope>NUCLEOTIDE SEQUENCE [LARGE SCALE GENOMIC DNA]</scope>
    <source>
        <strain evidence="5 6">MDC 2508</strain>
    </source>
</reference>
<evidence type="ECO:0000256" key="3">
    <source>
        <dbReference type="ARBA" id="ARBA00034247"/>
    </source>
</evidence>
<dbReference type="GO" id="GO:0052621">
    <property type="term" value="F:diguanylate cyclase activity"/>
    <property type="evidence" value="ECO:0007669"/>
    <property type="project" value="UniProtKB-EC"/>
</dbReference>
<comment type="catalytic activity">
    <reaction evidence="3">
        <text>2 GTP = 3',3'-c-di-GMP + 2 diphosphate</text>
        <dbReference type="Rhea" id="RHEA:24898"/>
        <dbReference type="ChEBI" id="CHEBI:33019"/>
        <dbReference type="ChEBI" id="CHEBI:37565"/>
        <dbReference type="ChEBI" id="CHEBI:58805"/>
        <dbReference type="EC" id="2.7.7.65"/>
    </reaction>
</comment>
<dbReference type="SUPFAM" id="SSF55073">
    <property type="entry name" value="Nucleotide cyclase"/>
    <property type="match status" value="1"/>
</dbReference>
<dbReference type="FunFam" id="3.30.70.270:FF:000001">
    <property type="entry name" value="Diguanylate cyclase domain protein"/>
    <property type="match status" value="1"/>
</dbReference>
<dbReference type="EMBL" id="PGGC01000137">
    <property type="protein sequence ID" value="PJG58080.1"/>
    <property type="molecule type" value="Genomic_DNA"/>
</dbReference>
<dbReference type="PANTHER" id="PTHR45138">
    <property type="entry name" value="REGULATORY COMPONENTS OF SENSORY TRANSDUCTION SYSTEM"/>
    <property type="match status" value="1"/>
</dbReference>
<proteinExistence type="predicted"/>
<dbReference type="InterPro" id="IPR000014">
    <property type="entry name" value="PAS"/>
</dbReference>
<evidence type="ECO:0000259" key="4">
    <source>
        <dbReference type="PROSITE" id="PS50887"/>
    </source>
</evidence>
<organism evidence="5 6">
    <name type="scientific">Aeromonas cavernicola</name>
    <dbReference type="NCBI Taxonomy" id="1006623"/>
    <lineage>
        <taxon>Bacteria</taxon>
        <taxon>Pseudomonadati</taxon>
        <taxon>Pseudomonadota</taxon>
        <taxon>Gammaproteobacteria</taxon>
        <taxon>Aeromonadales</taxon>
        <taxon>Aeromonadaceae</taxon>
        <taxon>Aeromonas</taxon>
    </lineage>
</organism>
<gene>
    <name evidence="5" type="ORF">CUC53_14550</name>
</gene>
<dbReference type="RefSeq" id="WP_100294821.1">
    <property type="nucleotide sequence ID" value="NZ_PGGC01000137.1"/>
</dbReference>
<accession>A0A2H9U254</accession>
<dbReference type="GO" id="GO:0043709">
    <property type="term" value="P:cell adhesion involved in single-species biofilm formation"/>
    <property type="evidence" value="ECO:0007669"/>
    <property type="project" value="TreeGrafter"/>
</dbReference>
<dbReference type="Gene3D" id="3.30.450.20">
    <property type="entry name" value="PAS domain"/>
    <property type="match status" value="1"/>
</dbReference>
<dbReference type="NCBIfam" id="TIGR00254">
    <property type="entry name" value="GGDEF"/>
    <property type="match status" value="1"/>
</dbReference>
<dbReference type="GO" id="GO:1902201">
    <property type="term" value="P:negative regulation of bacterial-type flagellum-dependent cell motility"/>
    <property type="evidence" value="ECO:0007669"/>
    <property type="project" value="TreeGrafter"/>
</dbReference>
<evidence type="ECO:0000256" key="2">
    <source>
        <dbReference type="ARBA" id="ARBA00012528"/>
    </source>
</evidence>
<dbReference type="CDD" id="cd00130">
    <property type="entry name" value="PAS"/>
    <property type="match status" value="1"/>
</dbReference>
<dbReference type="PANTHER" id="PTHR45138:SF9">
    <property type="entry name" value="DIGUANYLATE CYCLASE DGCM-RELATED"/>
    <property type="match status" value="1"/>
</dbReference>
<dbReference type="CDD" id="cd01949">
    <property type="entry name" value="GGDEF"/>
    <property type="match status" value="1"/>
</dbReference>
<protein>
    <recommendedName>
        <fullName evidence="2">diguanylate cyclase</fullName>
        <ecNumber evidence="2">2.7.7.65</ecNumber>
    </recommendedName>
</protein>
<comment type="caution">
    <text evidence="5">The sequence shown here is derived from an EMBL/GenBank/DDBJ whole genome shotgun (WGS) entry which is preliminary data.</text>
</comment>
<dbReference type="GO" id="GO:0005886">
    <property type="term" value="C:plasma membrane"/>
    <property type="evidence" value="ECO:0007669"/>
    <property type="project" value="TreeGrafter"/>
</dbReference>
<feature type="domain" description="GGDEF" evidence="4">
    <location>
        <begin position="182"/>
        <end position="314"/>
    </location>
</feature>
<dbReference type="SMART" id="SM00267">
    <property type="entry name" value="GGDEF"/>
    <property type="match status" value="1"/>
</dbReference>
<dbReference type="EC" id="2.7.7.65" evidence="2"/>
<dbReference type="SUPFAM" id="SSF55785">
    <property type="entry name" value="PYP-like sensor domain (PAS domain)"/>
    <property type="match status" value="1"/>
</dbReference>
<dbReference type="Pfam" id="PF00990">
    <property type="entry name" value="GGDEF"/>
    <property type="match status" value="1"/>
</dbReference>
<dbReference type="PROSITE" id="PS50887">
    <property type="entry name" value="GGDEF"/>
    <property type="match status" value="1"/>
</dbReference>
<evidence type="ECO:0000256" key="1">
    <source>
        <dbReference type="ARBA" id="ARBA00001946"/>
    </source>
</evidence>
<dbReference type="InterPro" id="IPR043128">
    <property type="entry name" value="Rev_trsase/Diguanyl_cyclase"/>
</dbReference>
<evidence type="ECO:0000313" key="5">
    <source>
        <dbReference type="EMBL" id="PJG58080.1"/>
    </source>
</evidence>
<keyword evidence="6" id="KW-1185">Reference proteome</keyword>
<dbReference type="InterPro" id="IPR035965">
    <property type="entry name" value="PAS-like_dom_sf"/>
</dbReference>
<comment type="cofactor">
    <cofactor evidence="1">
        <name>Mg(2+)</name>
        <dbReference type="ChEBI" id="CHEBI:18420"/>
    </cofactor>
</comment>
<evidence type="ECO:0000313" key="6">
    <source>
        <dbReference type="Proteomes" id="UP000235861"/>
    </source>
</evidence>